<dbReference type="PROSITE" id="PS50011">
    <property type="entry name" value="PROTEIN_KINASE_DOM"/>
    <property type="match status" value="1"/>
</dbReference>
<dbReference type="GO" id="GO:0019899">
    <property type="term" value="F:enzyme binding"/>
    <property type="evidence" value="ECO:0007669"/>
    <property type="project" value="UniProtKB-ARBA"/>
</dbReference>
<dbReference type="eggNOG" id="KOG0192">
    <property type="taxonomic scope" value="Eukaryota"/>
</dbReference>
<keyword evidence="3" id="KW-0808">Transferase</keyword>
<keyword evidence="6 7" id="KW-0067">ATP-binding</keyword>
<dbReference type="PIRSF" id="PIRSF000654">
    <property type="entry name" value="Integrin-linked_kinase"/>
    <property type="match status" value="1"/>
</dbReference>
<dbReference type="InterPro" id="IPR017441">
    <property type="entry name" value="Protein_kinase_ATP_BS"/>
</dbReference>
<dbReference type="Proteomes" id="UP000008792">
    <property type="component" value="Unassembled WGS sequence"/>
</dbReference>
<reference evidence="10 11" key="1">
    <citation type="journal article" date="2007" name="Nature">
        <title>Evolution of genes and genomes on the Drosophila phylogeny.</title>
        <authorList>
            <consortium name="Drosophila 12 Genomes Consortium"/>
            <person name="Clark A.G."/>
            <person name="Eisen M.B."/>
            <person name="Smith D.R."/>
            <person name="Bergman C.M."/>
            <person name="Oliver B."/>
            <person name="Markow T.A."/>
            <person name="Kaufman T.C."/>
            <person name="Kellis M."/>
            <person name="Gelbart W."/>
            <person name="Iyer V.N."/>
            <person name="Pollard D.A."/>
            <person name="Sackton T.B."/>
            <person name="Larracuente A.M."/>
            <person name="Singh N.D."/>
            <person name="Abad J.P."/>
            <person name="Abt D.N."/>
            <person name="Adryan B."/>
            <person name="Aguade M."/>
            <person name="Akashi H."/>
            <person name="Anderson W.W."/>
            <person name="Aquadro C.F."/>
            <person name="Ardell D.H."/>
            <person name="Arguello R."/>
            <person name="Artieri C.G."/>
            <person name="Barbash D.A."/>
            <person name="Barker D."/>
            <person name="Barsanti P."/>
            <person name="Batterham P."/>
            <person name="Batzoglou S."/>
            <person name="Begun D."/>
            <person name="Bhutkar A."/>
            <person name="Blanco E."/>
            <person name="Bosak S.A."/>
            <person name="Bradley R.K."/>
            <person name="Brand A.D."/>
            <person name="Brent M.R."/>
            <person name="Brooks A.N."/>
            <person name="Brown R.H."/>
            <person name="Butlin R.K."/>
            <person name="Caggese C."/>
            <person name="Calvi B.R."/>
            <person name="Bernardo de Carvalho A."/>
            <person name="Caspi A."/>
            <person name="Castrezana S."/>
            <person name="Celniker S.E."/>
            <person name="Chang J.L."/>
            <person name="Chapple C."/>
            <person name="Chatterji S."/>
            <person name="Chinwalla A."/>
            <person name="Civetta A."/>
            <person name="Clifton S.W."/>
            <person name="Comeron J.M."/>
            <person name="Costello J.C."/>
            <person name="Coyne J.A."/>
            <person name="Daub J."/>
            <person name="David R.G."/>
            <person name="Delcher A.L."/>
            <person name="Delehaunty K."/>
            <person name="Do C.B."/>
            <person name="Ebling H."/>
            <person name="Edwards K."/>
            <person name="Eickbush T."/>
            <person name="Evans J.D."/>
            <person name="Filipski A."/>
            <person name="Findeiss S."/>
            <person name="Freyhult E."/>
            <person name="Fulton L."/>
            <person name="Fulton R."/>
            <person name="Garcia A.C."/>
            <person name="Gardiner A."/>
            <person name="Garfield D.A."/>
            <person name="Garvin B.E."/>
            <person name="Gibson G."/>
            <person name="Gilbert D."/>
            <person name="Gnerre S."/>
            <person name="Godfrey J."/>
            <person name="Good R."/>
            <person name="Gotea V."/>
            <person name="Gravely B."/>
            <person name="Greenberg A.J."/>
            <person name="Griffiths-Jones S."/>
            <person name="Gross S."/>
            <person name="Guigo R."/>
            <person name="Gustafson E.A."/>
            <person name="Haerty W."/>
            <person name="Hahn M.W."/>
            <person name="Halligan D.L."/>
            <person name="Halpern A.L."/>
            <person name="Halter G.M."/>
            <person name="Han M.V."/>
            <person name="Heger A."/>
            <person name="Hillier L."/>
            <person name="Hinrichs A.S."/>
            <person name="Holmes I."/>
            <person name="Hoskins R.A."/>
            <person name="Hubisz M.J."/>
            <person name="Hultmark D."/>
            <person name="Huntley M.A."/>
            <person name="Jaffe D.B."/>
            <person name="Jagadeeshan S."/>
            <person name="Jeck W.R."/>
            <person name="Johnson J."/>
            <person name="Jones C.D."/>
            <person name="Jordan W.C."/>
            <person name="Karpen G.H."/>
            <person name="Kataoka E."/>
            <person name="Keightley P.D."/>
            <person name="Kheradpour P."/>
            <person name="Kirkness E.F."/>
            <person name="Koerich L.B."/>
            <person name="Kristiansen K."/>
            <person name="Kudrna D."/>
            <person name="Kulathinal R.J."/>
            <person name="Kumar S."/>
            <person name="Kwok R."/>
            <person name="Lander E."/>
            <person name="Langley C.H."/>
            <person name="Lapoint R."/>
            <person name="Lazzaro B.P."/>
            <person name="Lee S.J."/>
            <person name="Levesque L."/>
            <person name="Li R."/>
            <person name="Lin C.F."/>
            <person name="Lin M.F."/>
            <person name="Lindblad-Toh K."/>
            <person name="Llopart A."/>
            <person name="Long M."/>
            <person name="Low L."/>
            <person name="Lozovsky E."/>
            <person name="Lu J."/>
            <person name="Luo M."/>
            <person name="Machado C.A."/>
            <person name="Makalowski W."/>
            <person name="Marzo M."/>
            <person name="Matsuda M."/>
            <person name="Matzkin L."/>
            <person name="McAllister B."/>
            <person name="McBride C.S."/>
            <person name="McKernan B."/>
            <person name="McKernan K."/>
            <person name="Mendez-Lago M."/>
            <person name="Minx P."/>
            <person name="Mollenhauer M.U."/>
            <person name="Montooth K."/>
            <person name="Mount S.M."/>
            <person name="Mu X."/>
            <person name="Myers E."/>
            <person name="Negre B."/>
            <person name="Newfeld S."/>
            <person name="Nielsen R."/>
            <person name="Noor M.A."/>
            <person name="O'Grady P."/>
            <person name="Pachter L."/>
            <person name="Papaceit M."/>
            <person name="Parisi M.J."/>
            <person name="Parisi M."/>
            <person name="Parts L."/>
            <person name="Pedersen J.S."/>
            <person name="Pesole G."/>
            <person name="Phillippy A.M."/>
            <person name="Ponting C.P."/>
            <person name="Pop M."/>
            <person name="Porcelli D."/>
            <person name="Powell J.R."/>
            <person name="Prohaska S."/>
            <person name="Pruitt K."/>
            <person name="Puig M."/>
            <person name="Quesneville H."/>
            <person name="Ram K.R."/>
            <person name="Rand D."/>
            <person name="Rasmussen M.D."/>
            <person name="Reed L.K."/>
            <person name="Reenan R."/>
            <person name="Reily A."/>
            <person name="Remington K.A."/>
            <person name="Rieger T.T."/>
            <person name="Ritchie M.G."/>
            <person name="Robin C."/>
            <person name="Rogers Y.H."/>
            <person name="Rohde C."/>
            <person name="Rozas J."/>
            <person name="Rubenfield M.J."/>
            <person name="Ruiz A."/>
            <person name="Russo S."/>
            <person name="Salzberg S.L."/>
            <person name="Sanchez-Gracia A."/>
            <person name="Saranga D.J."/>
            <person name="Sato H."/>
            <person name="Schaeffer S.W."/>
            <person name="Schatz M.C."/>
            <person name="Schlenke T."/>
            <person name="Schwartz R."/>
            <person name="Segarra C."/>
            <person name="Singh R.S."/>
            <person name="Sirot L."/>
            <person name="Sirota M."/>
            <person name="Sisneros N.B."/>
            <person name="Smith C.D."/>
            <person name="Smith T.F."/>
            <person name="Spieth J."/>
            <person name="Stage D.E."/>
            <person name="Stark A."/>
            <person name="Stephan W."/>
            <person name="Strausberg R.L."/>
            <person name="Strempel S."/>
            <person name="Sturgill D."/>
            <person name="Sutton G."/>
            <person name="Sutton G.G."/>
            <person name="Tao W."/>
            <person name="Teichmann S."/>
            <person name="Tobari Y.N."/>
            <person name="Tomimura Y."/>
            <person name="Tsolas J.M."/>
            <person name="Valente V.L."/>
            <person name="Venter E."/>
            <person name="Venter J.C."/>
            <person name="Vicario S."/>
            <person name="Vieira F.G."/>
            <person name="Vilella A.J."/>
            <person name="Villasante A."/>
            <person name="Walenz B."/>
            <person name="Wang J."/>
            <person name="Wasserman M."/>
            <person name="Watts T."/>
            <person name="Wilson D."/>
            <person name="Wilson R.K."/>
            <person name="Wing R.A."/>
            <person name="Wolfner M.F."/>
            <person name="Wong A."/>
            <person name="Wong G.K."/>
            <person name="Wu C.I."/>
            <person name="Wu G."/>
            <person name="Yamamoto D."/>
            <person name="Yang H.P."/>
            <person name="Yang S.P."/>
            <person name="Yorke J.A."/>
            <person name="Yoshida K."/>
            <person name="Zdobnov E."/>
            <person name="Zhang P."/>
            <person name="Zhang Y."/>
            <person name="Zimin A.V."/>
            <person name="Baldwin J."/>
            <person name="Abdouelleil A."/>
            <person name="Abdulkadir J."/>
            <person name="Abebe A."/>
            <person name="Abera B."/>
            <person name="Abreu J."/>
            <person name="Acer S.C."/>
            <person name="Aftuck L."/>
            <person name="Alexander A."/>
            <person name="An P."/>
            <person name="Anderson E."/>
            <person name="Anderson S."/>
            <person name="Arachi H."/>
            <person name="Azer M."/>
            <person name="Bachantsang P."/>
            <person name="Barry A."/>
            <person name="Bayul T."/>
            <person name="Berlin A."/>
            <person name="Bessette D."/>
            <person name="Bloom T."/>
            <person name="Blye J."/>
            <person name="Boguslavskiy L."/>
            <person name="Bonnet C."/>
            <person name="Boukhgalter B."/>
            <person name="Bourzgui I."/>
            <person name="Brown A."/>
            <person name="Cahill P."/>
            <person name="Channer S."/>
            <person name="Cheshatsang Y."/>
            <person name="Chuda L."/>
            <person name="Citroen M."/>
            <person name="Collymore A."/>
            <person name="Cooke P."/>
            <person name="Costello M."/>
            <person name="D'Aco K."/>
            <person name="Daza R."/>
            <person name="De Haan G."/>
            <person name="DeGray S."/>
            <person name="DeMaso C."/>
            <person name="Dhargay N."/>
            <person name="Dooley K."/>
            <person name="Dooley E."/>
            <person name="Doricent M."/>
            <person name="Dorje P."/>
            <person name="Dorjee K."/>
            <person name="Dupes A."/>
            <person name="Elong R."/>
            <person name="Falk J."/>
            <person name="Farina A."/>
            <person name="Faro S."/>
            <person name="Ferguson D."/>
            <person name="Fisher S."/>
            <person name="Foley C.D."/>
            <person name="Franke A."/>
            <person name="Friedrich D."/>
            <person name="Gadbois L."/>
            <person name="Gearin G."/>
            <person name="Gearin C.R."/>
            <person name="Giannoukos G."/>
            <person name="Goode T."/>
            <person name="Graham J."/>
            <person name="Grandbois E."/>
            <person name="Grewal S."/>
            <person name="Gyaltsen K."/>
            <person name="Hafez N."/>
            <person name="Hagos B."/>
            <person name="Hall J."/>
            <person name="Henson C."/>
            <person name="Hollinger A."/>
            <person name="Honan T."/>
            <person name="Huard M.D."/>
            <person name="Hughes L."/>
            <person name="Hurhula B."/>
            <person name="Husby M.E."/>
            <person name="Kamat A."/>
            <person name="Kanga B."/>
            <person name="Kashin S."/>
            <person name="Khazanovich D."/>
            <person name="Kisner P."/>
            <person name="Lance K."/>
            <person name="Lara M."/>
            <person name="Lee W."/>
            <person name="Lennon N."/>
            <person name="Letendre F."/>
            <person name="LeVine R."/>
            <person name="Lipovsky A."/>
            <person name="Liu X."/>
            <person name="Liu J."/>
            <person name="Liu S."/>
            <person name="Lokyitsang T."/>
            <person name="Lokyitsang Y."/>
            <person name="Lubonja R."/>
            <person name="Lui A."/>
            <person name="MacDonald P."/>
            <person name="Magnisalis V."/>
            <person name="Maru K."/>
            <person name="Matthews C."/>
            <person name="McCusker W."/>
            <person name="McDonough S."/>
            <person name="Mehta T."/>
            <person name="Meldrim J."/>
            <person name="Meneus L."/>
            <person name="Mihai O."/>
            <person name="Mihalev A."/>
            <person name="Mihova T."/>
            <person name="Mittelman R."/>
            <person name="Mlenga V."/>
            <person name="Montmayeur A."/>
            <person name="Mulrain L."/>
            <person name="Navidi A."/>
            <person name="Naylor J."/>
            <person name="Negash T."/>
            <person name="Nguyen T."/>
            <person name="Nguyen N."/>
            <person name="Nicol R."/>
            <person name="Norbu C."/>
            <person name="Norbu N."/>
            <person name="Novod N."/>
            <person name="O'Neill B."/>
            <person name="Osman S."/>
            <person name="Markiewicz E."/>
            <person name="Oyono O.L."/>
            <person name="Patti C."/>
            <person name="Phunkhang P."/>
            <person name="Pierre F."/>
            <person name="Priest M."/>
            <person name="Raghuraman S."/>
            <person name="Rege F."/>
            <person name="Reyes R."/>
            <person name="Rise C."/>
            <person name="Rogov P."/>
            <person name="Ross K."/>
            <person name="Ryan E."/>
            <person name="Settipalli S."/>
            <person name="Shea T."/>
            <person name="Sherpa N."/>
            <person name="Shi L."/>
            <person name="Shih D."/>
            <person name="Sparrow T."/>
            <person name="Spaulding J."/>
            <person name="Stalker J."/>
            <person name="Stange-Thomann N."/>
            <person name="Stavropoulos S."/>
            <person name="Stone C."/>
            <person name="Strader C."/>
            <person name="Tesfaye S."/>
            <person name="Thomson T."/>
            <person name="Thoulutsang Y."/>
            <person name="Thoulutsang D."/>
            <person name="Topham K."/>
            <person name="Topping I."/>
            <person name="Tsamla T."/>
            <person name="Vassiliev H."/>
            <person name="Vo A."/>
            <person name="Wangchuk T."/>
            <person name="Wangdi T."/>
            <person name="Weiand M."/>
            <person name="Wilkinson J."/>
            <person name="Wilson A."/>
            <person name="Yadav S."/>
            <person name="Young G."/>
            <person name="Yu Q."/>
            <person name="Zembek L."/>
            <person name="Zhong D."/>
            <person name="Zimmer A."/>
            <person name="Zwirko Z."/>
            <person name="Jaffe D.B."/>
            <person name="Alvarez P."/>
            <person name="Brockman W."/>
            <person name="Butler J."/>
            <person name="Chin C."/>
            <person name="Gnerre S."/>
            <person name="Grabherr M."/>
            <person name="Kleber M."/>
            <person name="Mauceli E."/>
            <person name="MacCallum I."/>
        </authorList>
    </citation>
    <scope>NUCLEOTIDE SEQUENCE [LARGE SCALE GENOMIC DNA]</scope>
    <source>
        <strain evidence="11">Tucson 15010-1051.87</strain>
    </source>
</reference>
<feature type="binding site" evidence="7">
    <location>
        <position position="61"/>
    </location>
    <ligand>
        <name>ATP</name>
        <dbReference type="ChEBI" id="CHEBI:30616"/>
    </ligand>
</feature>
<dbReference type="InParanoid" id="B4LV04"/>
<dbReference type="FunCoup" id="B4LV04">
    <property type="interactions" value="375"/>
</dbReference>
<gene>
    <name evidence="10" type="primary">Dvir\GJ14078</name>
    <name evidence="10" type="ORF">Dvir_GJ14078</name>
</gene>
<dbReference type="STRING" id="7244.B4LV04"/>
<dbReference type="Gene3D" id="1.10.510.10">
    <property type="entry name" value="Transferase(Phosphotransferase) domain 1"/>
    <property type="match status" value="1"/>
</dbReference>
<proteinExistence type="inferred from homology"/>
<name>B4LV04_DROVI</name>
<dbReference type="InterPro" id="IPR001245">
    <property type="entry name" value="Ser-Thr/Tyr_kinase_cat_dom"/>
</dbReference>
<keyword evidence="5" id="KW-0418">Kinase</keyword>
<evidence type="ECO:0000256" key="8">
    <source>
        <dbReference type="RuleBase" id="RU000304"/>
    </source>
</evidence>
<keyword evidence="2 8" id="KW-0723">Serine/threonine-protein kinase</keyword>
<dbReference type="GO" id="GO:0006955">
    <property type="term" value="P:immune response"/>
    <property type="evidence" value="ECO:0007669"/>
    <property type="project" value="TreeGrafter"/>
</dbReference>
<dbReference type="KEGG" id="dvi:6627632"/>
<organism evidence="10 11">
    <name type="scientific">Drosophila virilis</name>
    <name type="common">Fruit fly</name>
    <dbReference type="NCBI Taxonomy" id="7244"/>
    <lineage>
        <taxon>Eukaryota</taxon>
        <taxon>Metazoa</taxon>
        <taxon>Ecdysozoa</taxon>
        <taxon>Arthropoda</taxon>
        <taxon>Hexapoda</taxon>
        <taxon>Insecta</taxon>
        <taxon>Pterygota</taxon>
        <taxon>Neoptera</taxon>
        <taxon>Endopterygota</taxon>
        <taxon>Diptera</taxon>
        <taxon>Brachycera</taxon>
        <taxon>Muscomorpha</taxon>
        <taxon>Ephydroidea</taxon>
        <taxon>Drosophilidae</taxon>
        <taxon>Drosophila</taxon>
    </lineage>
</organism>
<dbReference type="Gene3D" id="3.30.200.20">
    <property type="entry name" value="Phosphorylase Kinase, domain 1"/>
    <property type="match status" value="1"/>
</dbReference>
<dbReference type="SMART" id="SM00220">
    <property type="entry name" value="S_TKc"/>
    <property type="match status" value="1"/>
</dbReference>
<dbReference type="SMR" id="B4LV04"/>
<keyword evidence="11" id="KW-1185">Reference proteome</keyword>
<accession>B4LV04</accession>
<dbReference type="PRINTS" id="PR00109">
    <property type="entry name" value="TYRKINASE"/>
</dbReference>
<dbReference type="GO" id="GO:0007254">
    <property type="term" value="P:JNK cascade"/>
    <property type="evidence" value="ECO:0007669"/>
    <property type="project" value="TreeGrafter"/>
</dbReference>
<evidence type="ECO:0000256" key="6">
    <source>
        <dbReference type="ARBA" id="ARBA00022840"/>
    </source>
</evidence>
<dbReference type="AlphaFoldDB" id="B4LV04"/>
<comment type="similarity">
    <text evidence="1">Belongs to the protein kinase superfamily. STE Ser/Thr protein kinase family. MAP kinase kinase kinase subfamily.</text>
</comment>
<keyword evidence="4 7" id="KW-0547">Nucleotide-binding</keyword>
<dbReference type="InterPro" id="IPR011009">
    <property type="entry name" value="Kinase-like_dom_sf"/>
</dbReference>
<dbReference type="EMBL" id="CH940649">
    <property type="protein sequence ID" value="EDW63253.2"/>
    <property type="molecule type" value="Genomic_DNA"/>
</dbReference>
<dbReference type="GO" id="GO:0005524">
    <property type="term" value="F:ATP binding"/>
    <property type="evidence" value="ECO:0007669"/>
    <property type="project" value="UniProtKB-UniRule"/>
</dbReference>
<evidence type="ECO:0000256" key="2">
    <source>
        <dbReference type="ARBA" id="ARBA00022527"/>
    </source>
</evidence>
<dbReference type="SUPFAM" id="SSF56112">
    <property type="entry name" value="Protein kinase-like (PK-like)"/>
    <property type="match status" value="1"/>
</dbReference>
<dbReference type="OrthoDB" id="10261027at2759"/>
<evidence type="ECO:0000256" key="3">
    <source>
        <dbReference type="ARBA" id="ARBA00022679"/>
    </source>
</evidence>
<dbReference type="GO" id="GO:0043123">
    <property type="term" value="P:positive regulation of canonical NF-kappaB signal transduction"/>
    <property type="evidence" value="ECO:0007669"/>
    <property type="project" value="TreeGrafter"/>
</dbReference>
<dbReference type="PROSITE" id="PS00108">
    <property type="entry name" value="PROTEIN_KINASE_ST"/>
    <property type="match status" value="1"/>
</dbReference>
<dbReference type="GO" id="GO:0004709">
    <property type="term" value="F:MAP kinase kinase kinase activity"/>
    <property type="evidence" value="ECO:0007669"/>
    <property type="project" value="TreeGrafter"/>
</dbReference>
<dbReference type="InterPro" id="IPR000719">
    <property type="entry name" value="Prot_kinase_dom"/>
</dbReference>
<sequence length="290" mass="33492">MLNTLTHYDVLSVAFFQYTFEANGEMSEIQLSELVFGEQIGRGSFGSVFKGTYNGDVVAIKTVEETTERKDIEREVIYLAMVDHRNIIKLKGIATENMKTHLIMEYAEGGSLWSLLHESKTPYTLAQGISWLRQAAEGLAYLHRLSERSVIHRDVKPLNMLLDGTRSTLKLCDFGFVRNVQTLMTSRLGTCLYMAPEVFNGQRYTEKCDVFSMGITIWEVLSRKMPYYEQDDLKPIELLRHINDHELRPSLKDLIFECPEQIQTLMQECWDKNPEKRPSMQGIVETLKQF</sequence>
<evidence type="ECO:0000256" key="1">
    <source>
        <dbReference type="ARBA" id="ARBA00006529"/>
    </source>
</evidence>
<evidence type="ECO:0000256" key="7">
    <source>
        <dbReference type="PROSITE-ProRule" id="PRU10141"/>
    </source>
</evidence>
<dbReference type="PROSITE" id="PS00107">
    <property type="entry name" value="PROTEIN_KINASE_ATP"/>
    <property type="match status" value="1"/>
</dbReference>
<dbReference type="HOGENOM" id="CLU_000288_7_35_1"/>
<dbReference type="PANTHER" id="PTHR46716:SF1">
    <property type="entry name" value="MITOGEN-ACTIVATED PROTEIN KINASE KINASE KINASE 7"/>
    <property type="match status" value="1"/>
</dbReference>
<dbReference type="Pfam" id="PF00069">
    <property type="entry name" value="Pkinase"/>
    <property type="match status" value="1"/>
</dbReference>
<evidence type="ECO:0000256" key="5">
    <source>
        <dbReference type="ARBA" id="ARBA00022777"/>
    </source>
</evidence>
<evidence type="ECO:0000313" key="11">
    <source>
        <dbReference type="Proteomes" id="UP000008792"/>
    </source>
</evidence>
<dbReference type="InterPro" id="IPR008271">
    <property type="entry name" value="Ser/Thr_kinase_AS"/>
</dbReference>
<feature type="domain" description="Protein kinase" evidence="9">
    <location>
        <begin position="34"/>
        <end position="290"/>
    </location>
</feature>
<dbReference type="PANTHER" id="PTHR46716">
    <property type="entry name" value="MITOGEN-ACTIVATED PROTEIN KINASE KINASE KINASE 7"/>
    <property type="match status" value="1"/>
</dbReference>
<dbReference type="GO" id="GO:0006950">
    <property type="term" value="P:response to stress"/>
    <property type="evidence" value="ECO:0007669"/>
    <property type="project" value="UniProtKB-ARBA"/>
</dbReference>
<evidence type="ECO:0000256" key="4">
    <source>
        <dbReference type="ARBA" id="ARBA00022741"/>
    </source>
</evidence>
<evidence type="ECO:0000313" key="10">
    <source>
        <dbReference type="EMBL" id="EDW63253.2"/>
    </source>
</evidence>
<evidence type="ECO:0000259" key="9">
    <source>
        <dbReference type="PROSITE" id="PS50011"/>
    </source>
</evidence>
<protein>
    <recommendedName>
        <fullName evidence="9">Protein kinase domain-containing protein</fullName>
    </recommendedName>
</protein>